<dbReference type="InterPro" id="IPR013216">
    <property type="entry name" value="Methyltransf_11"/>
</dbReference>
<dbReference type="CDD" id="cd02440">
    <property type="entry name" value="AdoMet_MTases"/>
    <property type="match status" value="1"/>
</dbReference>
<dbReference type="SUPFAM" id="SSF53335">
    <property type="entry name" value="S-adenosyl-L-methionine-dependent methyltransferases"/>
    <property type="match status" value="1"/>
</dbReference>
<dbReference type="OrthoDB" id="148175at2"/>
<dbReference type="GO" id="GO:0032259">
    <property type="term" value="P:methylation"/>
    <property type="evidence" value="ECO:0007669"/>
    <property type="project" value="UniProtKB-KW"/>
</dbReference>
<protein>
    <submittedName>
        <fullName evidence="2">SAM-dependent methyltransferase</fullName>
    </submittedName>
</protein>
<dbReference type="PANTHER" id="PTHR43591">
    <property type="entry name" value="METHYLTRANSFERASE"/>
    <property type="match status" value="1"/>
</dbReference>
<evidence type="ECO:0000313" key="2">
    <source>
        <dbReference type="EMBL" id="ANY76921.1"/>
    </source>
</evidence>
<sequence>MAMHRFFQLNQKLARRITPPHVHEANVFGTYWKIGAMLLSHPNVRKVVDVGAGKKWNFPGHYKAWYGIELIGVDIDADEMIPNQLLDQKIVCDAVEEIPLPPNSVDLVMINSGIEHFANNEKFLQNAYSILRPGGYLLAQFPGRFSPFAIINRMLPQKLSRKLLDKFTDSPGELGFKAIYDRTNYSSLKQIISNTGFKEAYYVPGFYSSYYFEFFMPFYLISYLYDSARFSLGARNLASYNLWVLQKPGEAEDCEANFRFYAWS</sequence>
<dbReference type="GO" id="GO:0008757">
    <property type="term" value="F:S-adenosylmethionine-dependent methyltransferase activity"/>
    <property type="evidence" value="ECO:0007669"/>
    <property type="project" value="InterPro"/>
</dbReference>
<dbReference type="Gene3D" id="3.40.50.150">
    <property type="entry name" value="Vaccinia Virus protein VP39"/>
    <property type="match status" value="1"/>
</dbReference>
<gene>
    <name evidence="2" type="ORF">BB934_00745</name>
</gene>
<evidence type="ECO:0000259" key="1">
    <source>
        <dbReference type="Pfam" id="PF08241"/>
    </source>
</evidence>
<dbReference type="EMBL" id="CP016616">
    <property type="protein sequence ID" value="ANY76921.1"/>
    <property type="molecule type" value="Genomic_DNA"/>
</dbReference>
<dbReference type="AlphaFoldDB" id="A0A1B2EAC6"/>
<organism evidence="2">
    <name type="scientific">Microvirga ossetica</name>
    <dbReference type="NCBI Taxonomy" id="1882682"/>
    <lineage>
        <taxon>Bacteria</taxon>
        <taxon>Pseudomonadati</taxon>
        <taxon>Pseudomonadota</taxon>
        <taxon>Alphaproteobacteria</taxon>
        <taxon>Hyphomicrobiales</taxon>
        <taxon>Methylobacteriaceae</taxon>
        <taxon>Microvirga</taxon>
    </lineage>
</organism>
<feature type="domain" description="Methyltransferase type 11" evidence="1">
    <location>
        <begin position="48"/>
        <end position="138"/>
    </location>
</feature>
<reference evidence="2" key="1">
    <citation type="submission" date="2016-07" db="EMBL/GenBank/DDBJ databases">
        <title>Microvirga ossetica sp. nov. a new species of rhizobia isolated from root nodules of the legume species Vicia alpestris Steven originated from North Ossetia region in the Caucasus.</title>
        <authorList>
            <person name="Safronova V.I."/>
            <person name="Kuznetsova I.G."/>
            <person name="Sazanova A.L."/>
            <person name="Belimov A."/>
            <person name="Andronov E."/>
            <person name="Osledkin Y.S."/>
            <person name="Onishchuk O.P."/>
            <person name="Kurchak O.N."/>
            <person name="Shaposhnikov A.I."/>
            <person name="Willems A."/>
            <person name="Tikhonovich I.A."/>
        </authorList>
    </citation>
    <scope>NUCLEOTIDE SEQUENCE [LARGE SCALE GENOMIC DNA]</scope>
    <source>
        <strain evidence="2">V5/3M</strain>
    </source>
</reference>
<keyword evidence="2" id="KW-0489">Methyltransferase</keyword>
<dbReference type="Pfam" id="PF08241">
    <property type="entry name" value="Methyltransf_11"/>
    <property type="match status" value="1"/>
</dbReference>
<dbReference type="KEGG" id="moc:BB934_00745"/>
<name>A0A1B2EAC6_9HYPH</name>
<keyword evidence="2" id="KW-0808">Transferase</keyword>
<dbReference type="InterPro" id="IPR029063">
    <property type="entry name" value="SAM-dependent_MTases_sf"/>
</dbReference>
<proteinExistence type="predicted"/>
<accession>A0A1B2EAC6</accession>